<dbReference type="RefSeq" id="WP_128560003.1">
    <property type="nucleotide sequence ID" value="NZ_QUAK01000239.1"/>
</dbReference>
<name>A0A372LW67_9ACTN</name>
<proteinExistence type="predicted"/>
<evidence type="ECO:0000313" key="2">
    <source>
        <dbReference type="Proteomes" id="UP000263094"/>
    </source>
</evidence>
<gene>
    <name evidence="1" type="ORF">DY218_33895</name>
</gene>
<protein>
    <submittedName>
        <fullName evidence="1">DUF5133 domain-containing protein</fullName>
    </submittedName>
</protein>
<dbReference type="OrthoDB" id="4328450at2"/>
<accession>A0A372LW67</accession>
<organism evidence="1 2">
    <name type="scientific">Streptomyces triticagri</name>
    <dbReference type="NCBI Taxonomy" id="2293568"/>
    <lineage>
        <taxon>Bacteria</taxon>
        <taxon>Bacillati</taxon>
        <taxon>Actinomycetota</taxon>
        <taxon>Actinomycetes</taxon>
        <taxon>Kitasatosporales</taxon>
        <taxon>Streptomycetaceae</taxon>
        <taxon>Streptomyces</taxon>
    </lineage>
</organism>
<sequence>MRLREATHELTRQLEQYRTWELRFLASPVDSAIRAQFERTARELCALTGARCGREAVLAAERYLRATADGRSARHPGA</sequence>
<dbReference type="EMBL" id="QUAK01000239">
    <property type="protein sequence ID" value="RFU82267.1"/>
    <property type="molecule type" value="Genomic_DNA"/>
</dbReference>
<dbReference type="AlphaFoldDB" id="A0A372LW67"/>
<dbReference type="Pfam" id="PF17196">
    <property type="entry name" value="DUF5133"/>
    <property type="match status" value="1"/>
</dbReference>
<reference evidence="1 2" key="1">
    <citation type="submission" date="2018-08" db="EMBL/GenBank/DDBJ databases">
        <title>Isolation, diversity and antifungal activity of Actinobacteria from wheat.</title>
        <authorList>
            <person name="Han C."/>
        </authorList>
    </citation>
    <scope>NUCLEOTIDE SEQUENCE [LARGE SCALE GENOMIC DNA]</scope>
    <source>
        <strain evidence="1 2">NEAU-YY421</strain>
    </source>
</reference>
<dbReference type="InterPro" id="IPR033457">
    <property type="entry name" value="DUF5133"/>
</dbReference>
<dbReference type="Proteomes" id="UP000263094">
    <property type="component" value="Unassembled WGS sequence"/>
</dbReference>
<evidence type="ECO:0000313" key="1">
    <source>
        <dbReference type="EMBL" id="RFU82267.1"/>
    </source>
</evidence>
<comment type="caution">
    <text evidence="1">The sequence shown here is derived from an EMBL/GenBank/DDBJ whole genome shotgun (WGS) entry which is preliminary data.</text>
</comment>
<keyword evidence="2" id="KW-1185">Reference proteome</keyword>